<protein>
    <recommendedName>
        <fullName evidence="6">DinB family protein</fullName>
    </recommendedName>
</protein>
<dbReference type="InterPro" id="IPR034660">
    <property type="entry name" value="DinB/YfiT-like"/>
</dbReference>
<reference evidence="3 4" key="2">
    <citation type="submission" date="2019-07" db="EMBL/GenBank/DDBJ databases">
        <title>Algibacter marinivivus sp. nov., isolated from the surface of a marine red alga.</title>
        <authorList>
            <person name="Zhong X."/>
            <person name="Xu W."/>
            <person name="Zhang Y."/>
            <person name="Zhang Q."/>
            <person name="Du Z."/>
        </authorList>
    </citation>
    <scope>NUCLEOTIDE SEQUENCE [LARGE SCALE GENOMIC DNA]</scope>
    <source>
        <strain evidence="3 4">RU-4-M-4</strain>
    </source>
</reference>
<gene>
    <name evidence="2" type="ORF">F2B50_09680</name>
    <name evidence="3" type="ORF">FPF71_09680</name>
</gene>
<reference evidence="2" key="3">
    <citation type="submission" date="2019-09" db="EMBL/GenBank/DDBJ databases">
        <authorList>
            <person name="Zhang D.-C."/>
        </authorList>
    </citation>
    <scope>NUCLEOTIDE SEQUENCE</scope>
    <source>
        <strain evidence="2">RU-4-M-4</strain>
    </source>
</reference>
<dbReference type="EMBL" id="VWRS01000006">
    <property type="protein sequence ID" value="KAA5824440.1"/>
    <property type="molecule type" value="Genomic_DNA"/>
</dbReference>
<dbReference type="Proteomes" id="UP000322315">
    <property type="component" value="Unassembled WGS sequence"/>
</dbReference>
<comment type="caution">
    <text evidence="2">The sequence shown here is derived from an EMBL/GenBank/DDBJ whole genome shotgun (WGS) entry which is preliminary data.</text>
</comment>
<dbReference type="EMBL" id="VMBF01000006">
    <property type="protein sequence ID" value="TSJ75213.1"/>
    <property type="molecule type" value="Genomic_DNA"/>
</dbReference>
<keyword evidence="1" id="KW-0732">Signal</keyword>
<evidence type="ECO:0000256" key="1">
    <source>
        <dbReference type="SAM" id="SignalP"/>
    </source>
</evidence>
<evidence type="ECO:0000313" key="4">
    <source>
        <dbReference type="Proteomes" id="UP000315145"/>
    </source>
</evidence>
<dbReference type="OrthoDB" id="837585at2"/>
<keyword evidence="4" id="KW-1185">Reference proteome</keyword>
<evidence type="ECO:0000313" key="2">
    <source>
        <dbReference type="EMBL" id="KAA5824440.1"/>
    </source>
</evidence>
<dbReference type="Proteomes" id="UP000315145">
    <property type="component" value="Unassembled WGS sequence"/>
</dbReference>
<sequence>MRTSLLILNLLFTTVFMAQIEEELPFYEIPDNPETYTAGTVAARTIDGLGFRFYWATQGLRNEDLSHKTCASGRTSAETIAHIYALSKFIRNSILVDNKDENRTELSFKDQRKQTLLNLKLVSDVLRDTKTPYNLESSEIPFWNIINGPIEDALWHCGQIVMLRRASGNPFSSDVNLFKGSLKK</sequence>
<dbReference type="RefSeq" id="WP_144116476.1">
    <property type="nucleotide sequence ID" value="NZ_JACHGE010000009.1"/>
</dbReference>
<evidence type="ECO:0008006" key="6">
    <source>
        <dbReference type="Google" id="ProtNLM"/>
    </source>
</evidence>
<dbReference type="AlphaFoldDB" id="A0A5M7B6X7"/>
<feature type="chain" id="PRO_5024419061" description="DinB family protein" evidence="1">
    <location>
        <begin position="19"/>
        <end position="184"/>
    </location>
</feature>
<feature type="signal peptide" evidence="1">
    <location>
        <begin position="1"/>
        <end position="18"/>
    </location>
</feature>
<accession>A0A5M7B6X7</accession>
<evidence type="ECO:0000313" key="5">
    <source>
        <dbReference type="Proteomes" id="UP000322315"/>
    </source>
</evidence>
<dbReference type="Gene3D" id="1.20.120.450">
    <property type="entry name" value="dinb family like domain"/>
    <property type="match status" value="1"/>
</dbReference>
<organism evidence="2 5">
    <name type="scientific">Algibacter amylolyticus</name>
    <dbReference type="NCBI Taxonomy" id="1608400"/>
    <lineage>
        <taxon>Bacteria</taxon>
        <taxon>Pseudomonadati</taxon>
        <taxon>Bacteroidota</taxon>
        <taxon>Flavobacteriia</taxon>
        <taxon>Flavobacteriales</taxon>
        <taxon>Flavobacteriaceae</taxon>
        <taxon>Algibacter</taxon>
    </lineage>
</organism>
<proteinExistence type="predicted"/>
<evidence type="ECO:0000313" key="3">
    <source>
        <dbReference type="EMBL" id="TSJ75213.1"/>
    </source>
</evidence>
<reference evidence="2 5" key="1">
    <citation type="journal article" date="2015" name="Int. J. Syst. Evol. Microbiol.">
        <title>Algibacter amylolyticus sp. nov., isolated from intertidal sediment.</title>
        <authorList>
            <person name="Zhang D.C."/>
            <person name="Wu J."/>
            <person name="Neuner K."/>
            <person name="Yao J."/>
            <person name="Margesin R."/>
        </authorList>
    </citation>
    <scope>NUCLEOTIDE SEQUENCE [LARGE SCALE GENOMIC DNA]</scope>
    <source>
        <strain evidence="2 5">RU-4-M-4</strain>
    </source>
</reference>
<name>A0A5M7B6X7_9FLAO</name>
<dbReference type="SUPFAM" id="SSF109854">
    <property type="entry name" value="DinB/YfiT-like putative metalloenzymes"/>
    <property type="match status" value="1"/>
</dbReference>